<reference evidence="3 4" key="1">
    <citation type="submission" date="2020-08" db="EMBL/GenBank/DDBJ databases">
        <title>Genomic Encyclopedia of Type Strains, Phase IV (KMG-V): Genome sequencing to study the core and pangenomes of soil and plant-associated prokaryotes.</title>
        <authorList>
            <person name="Whitman W."/>
        </authorList>
    </citation>
    <scope>NUCLEOTIDE SEQUENCE [LARGE SCALE GENOMIC DNA]</scope>
    <source>
        <strain evidence="3 4">M8UP14</strain>
    </source>
</reference>
<feature type="transmembrane region" description="Helical" evidence="1">
    <location>
        <begin position="133"/>
        <end position="155"/>
    </location>
</feature>
<feature type="transmembrane region" description="Helical" evidence="1">
    <location>
        <begin position="36"/>
        <end position="65"/>
    </location>
</feature>
<dbReference type="EMBL" id="JACHIP010000001">
    <property type="protein sequence ID" value="MBB5055707.1"/>
    <property type="molecule type" value="Genomic_DNA"/>
</dbReference>
<sequence>MSLPAHPEHRHPFLYRSIVLPVLALLRMGASPQKLAWSIALGLVVGVNPLLGSTTLLCLGLALLFRLNLPASQLANHLMYPVEVVLLFPFLKFGAFVFQTGPIPLAPKVLFAEVRSHPWTLIKSVWLWEWHALAMWAIAGAILLPLIAAILTPVLRRMLVRAEAHHAALATPISTF</sequence>
<proteinExistence type="predicted"/>
<dbReference type="Proteomes" id="UP000540989">
    <property type="component" value="Unassembled WGS sequence"/>
</dbReference>
<keyword evidence="1" id="KW-1133">Transmembrane helix</keyword>
<accession>A0A7W7Z9M8</accession>
<keyword evidence="1" id="KW-0472">Membrane</keyword>
<protein>
    <recommendedName>
        <fullName evidence="2">DUF2062 domain-containing protein</fullName>
    </recommendedName>
</protein>
<dbReference type="AlphaFoldDB" id="A0A7W7Z9M8"/>
<dbReference type="PANTHER" id="PTHR35102">
    <property type="entry name" value="E3 UBIQUITIN-PROTEIN LIGASE"/>
    <property type="match status" value="1"/>
</dbReference>
<keyword evidence="4" id="KW-1185">Reference proteome</keyword>
<dbReference type="Pfam" id="PF09835">
    <property type="entry name" value="DUF2062"/>
    <property type="match status" value="1"/>
</dbReference>
<evidence type="ECO:0000256" key="1">
    <source>
        <dbReference type="SAM" id="Phobius"/>
    </source>
</evidence>
<evidence type="ECO:0000313" key="3">
    <source>
        <dbReference type="EMBL" id="MBB5055707.1"/>
    </source>
</evidence>
<dbReference type="RefSeq" id="WP_348641215.1">
    <property type="nucleotide sequence ID" value="NZ_JACHIP010000001.1"/>
</dbReference>
<keyword evidence="1" id="KW-0812">Transmembrane</keyword>
<feature type="domain" description="DUF2062" evidence="2">
    <location>
        <begin position="23"/>
        <end position="166"/>
    </location>
</feature>
<dbReference type="InterPro" id="IPR018639">
    <property type="entry name" value="DUF2062"/>
</dbReference>
<comment type="caution">
    <text evidence="3">The sequence shown here is derived from an EMBL/GenBank/DDBJ whole genome shotgun (WGS) entry which is preliminary data.</text>
</comment>
<feature type="transmembrane region" description="Helical" evidence="1">
    <location>
        <begin position="12"/>
        <end position="30"/>
    </location>
</feature>
<dbReference type="PANTHER" id="PTHR35102:SF1">
    <property type="entry name" value="E3 UBIQUITIN-PROTEIN LIGASE"/>
    <property type="match status" value="1"/>
</dbReference>
<gene>
    <name evidence="3" type="ORF">HDF16_000376</name>
</gene>
<organism evidence="3 4">
    <name type="scientific">Granulicella aggregans</name>
    <dbReference type="NCBI Taxonomy" id="474949"/>
    <lineage>
        <taxon>Bacteria</taxon>
        <taxon>Pseudomonadati</taxon>
        <taxon>Acidobacteriota</taxon>
        <taxon>Terriglobia</taxon>
        <taxon>Terriglobales</taxon>
        <taxon>Acidobacteriaceae</taxon>
        <taxon>Granulicella</taxon>
    </lineage>
</organism>
<evidence type="ECO:0000313" key="4">
    <source>
        <dbReference type="Proteomes" id="UP000540989"/>
    </source>
</evidence>
<feature type="transmembrane region" description="Helical" evidence="1">
    <location>
        <begin position="77"/>
        <end position="98"/>
    </location>
</feature>
<evidence type="ECO:0000259" key="2">
    <source>
        <dbReference type="Pfam" id="PF09835"/>
    </source>
</evidence>
<name>A0A7W7Z9M8_9BACT</name>